<comment type="similarity">
    <text evidence="4">Belongs to the SpoVG family.</text>
</comment>
<dbReference type="RefSeq" id="WP_161259008.1">
    <property type="nucleotide sequence ID" value="NZ_WXEY01000014.1"/>
</dbReference>
<protein>
    <recommendedName>
        <fullName evidence="4">Putative septation protein SpoVG</fullName>
    </recommendedName>
</protein>
<keyword evidence="2 4" id="KW-0717">Septation</keyword>
<dbReference type="Pfam" id="PF04026">
    <property type="entry name" value="SpoVG"/>
    <property type="match status" value="1"/>
</dbReference>
<comment type="caution">
    <text evidence="5">The sequence shown here is derived from an EMBL/GenBank/DDBJ whole genome shotgun (WGS) entry which is preliminary data.</text>
</comment>
<proteinExistence type="inferred from homology"/>
<dbReference type="NCBIfam" id="NF009749">
    <property type="entry name" value="PRK13259.1"/>
    <property type="match status" value="1"/>
</dbReference>
<dbReference type="GO" id="GO:0000917">
    <property type="term" value="P:division septum assembly"/>
    <property type="evidence" value="ECO:0007669"/>
    <property type="project" value="UniProtKB-KW"/>
</dbReference>
<organism evidence="5 6">
    <name type="scientific">Heliomicrobium undosum</name>
    <dbReference type="NCBI Taxonomy" id="121734"/>
    <lineage>
        <taxon>Bacteria</taxon>
        <taxon>Bacillati</taxon>
        <taxon>Bacillota</taxon>
        <taxon>Clostridia</taxon>
        <taxon>Eubacteriales</taxon>
        <taxon>Heliobacteriaceae</taxon>
        <taxon>Heliomicrobium</taxon>
    </lineage>
</organism>
<accession>A0A845L2J5</accession>
<keyword evidence="6" id="KW-1185">Reference proteome</keyword>
<dbReference type="SUPFAM" id="SSF160537">
    <property type="entry name" value="SpoVG-like"/>
    <property type="match status" value="1"/>
</dbReference>
<sequence length="98" mass="10655">MKITDIRIRKLYVDSKIKAIFSVTFDNAFVVHDVKVVEGPNGLIVAMPSRKRPDGKYCDIFHPISADAREVVSSAIMAAYNEAVAQASQDGVTADVTA</sequence>
<reference evidence="5 6" key="1">
    <citation type="submission" date="2020-01" db="EMBL/GenBank/DDBJ databases">
        <title>Whole-genome sequence of Heliobacterium undosum DSM 13378.</title>
        <authorList>
            <person name="Kyndt J.A."/>
            <person name="Meyer T.E."/>
        </authorList>
    </citation>
    <scope>NUCLEOTIDE SEQUENCE [LARGE SCALE GENOMIC DNA]</scope>
    <source>
        <strain evidence="5 6">DSM 13378</strain>
    </source>
</reference>
<comment type="function">
    <text evidence="4">Could be involved in septation.</text>
</comment>
<dbReference type="PANTHER" id="PTHR38429:SF1">
    <property type="entry name" value="SEPTATION PROTEIN SPOVG-RELATED"/>
    <property type="match status" value="1"/>
</dbReference>
<evidence type="ECO:0000313" key="5">
    <source>
        <dbReference type="EMBL" id="MZP30483.1"/>
    </source>
</evidence>
<evidence type="ECO:0000256" key="4">
    <source>
        <dbReference type="HAMAP-Rule" id="MF_00819"/>
    </source>
</evidence>
<evidence type="ECO:0000313" key="6">
    <source>
        <dbReference type="Proteomes" id="UP000463470"/>
    </source>
</evidence>
<dbReference type="Gene3D" id="3.30.1120.40">
    <property type="entry name" value="Stage V sporulation protein G"/>
    <property type="match status" value="1"/>
</dbReference>
<evidence type="ECO:0000256" key="2">
    <source>
        <dbReference type="ARBA" id="ARBA00023210"/>
    </source>
</evidence>
<evidence type="ECO:0000256" key="1">
    <source>
        <dbReference type="ARBA" id="ARBA00022618"/>
    </source>
</evidence>
<dbReference type="OrthoDB" id="9796286at2"/>
<dbReference type="InterPro" id="IPR036751">
    <property type="entry name" value="SpoVG_sf"/>
</dbReference>
<dbReference type="HAMAP" id="MF_00819">
    <property type="entry name" value="SpoVG"/>
    <property type="match status" value="1"/>
</dbReference>
<keyword evidence="1 4" id="KW-0132">Cell division</keyword>
<evidence type="ECO:0000256" key="3">
    <source>
        <dbReference type="ARBA" id="ARBA00023306"/>
    </source>
</evidence>
<dbReference type="AlphaFoldDB" id="A0A845L2J5"/>
<name>A0A845L2J5_9FIRM</name>
<dbReference type="EMBL" id="WXEY01000014">
    <property type="protein sequence ID" value="MZP30483.1"/>
    <property type="molecule type" value="Genomic_DNA"/>
</dbReference>
<dbReference type="GO" id="GO:0030435">
    <property type="term" value="P:sporulation resulting in formation of a cellular spore"/>
    <property type="evidence" value="ECO:0007669"/>
    <property type="project" value="InterPro"/>
</dbReference>
<gene>
    <name evidence="4 5" type="primary">spoVG</name>
    <name evidence="5" type="ORF">GTO91_12240</name>
</gene>
<dbReference type="Proteomes" id="UP000463470">
    <property type="component" value="Unassembled WGS sequence"/>
</dbReference>
<keyword evidence="3 4" id="KW-0131">Cell cycle</keyword>
<dbReference type="InterPro" id="IPR007170">
    <property type="entry name" value="SpoVG"/>
</dbReference>
<dbReference type="PANTHER" id="PTHR38429">
    <property type="entry name" value="SEPTATION PROTEIN SPOVG-RELATED"/>
    <property type="match status" value="1"/>
</dbReference>